<dbReference type="Gene3D" id="1.10.10.60">
    <property type="entry name" value="Homeodomain-like"/>
    <property type="match status" value="2"/>
</dbReference>
<feature type="domain" description="HTH araC/xylS-type" evidence="5">
    <location>
        <begin position="656"/>
        <end position="754"/>
    </location>
</feature>
<dbReference type="InterPro" id="IPR009057">
    <property type="entry name" value="Homeodomain-like_sf"/>
</dbReference>
<reference evidence="6" key="1">
    <citation type="submission" date="2020-09" db="EMBL/GenBank/DDBJ databases">
        <title>A novel bacterium of genus Paenibacillus, isolated from South China Sea.</title>
        <authorList>
            <person name="Huang H."/>
            <person name="Mo K."/>
            <person name="Hu Y."/>
        </authorList>
    </citation>
    <scope>NUCLEOTIDE SEQUENCE</scope>
    <source>
        <strain evidence="6">IB182363</strain>
    </source>
</reference>
<dbReference type="PANTHER" id="PTHR43280">
    <property type="entry name" value="ARAC-FAMILY TRANSCRIPTIONAL REGULATOR"/>
    <property type="match status" value="1"/>
</dbReference>
<dbReference type="SMART" id="SM00342">
    <property type="entry name" value="HTH_ARAC"/>
    <property type="match status" value="1"/>
</dbReference>
<evidence type="ECO:0000313" key="6">
    <source>
        <dbReference type="EMBL" id="MBD2860955.1"/>
    </source>
</evidence>
<gene>
    <name evidence="6" type="ORF">IDH45_03005</name>
</gene>
<dbReference type="GO" id="GO:0043565">
    <property type="term" value="F:sequence-specific DNA binding"/>
    <property type="evidence" value="ECO:0007669"/>
    <property type="project" value="InterPro"/>
</dbReference>
<keyword evidence="7" id="KW-1185">Reference proteome</keyword>
<name>A0A927C451_9BACL</name>
<evidence type="ECO:0000256" key="4">
    <source>
        <dbReference type="SAM" id="Phobius"/>
    </source>
</evidence>
<keyword evidence="4" id="KW-0472">Membrane</keyword>
<keyword evidence="4" id="KW-1133">Transmembrane helix</keyword>
<keyword evidence="4" id="KW-0812">Transmembrane</keyword>
<dbReference type="SUPFAM" id="SSF46689">
    <property type="entry name" value="Homeodomain-like"/>
    <property type="match status" value="2"/>
</dbReference>
<dbReference type="RefSeq" id="WP_190924517.1">
    <property type="nucleotide sequence ID" value="NZ_JACXJA010000003.1"/>
</dbReference>
<feature type="transmembrane region" description="Helical" evidence="4">
    <location>
        <begin position="281"/>
        <end position="304"/>
    </location>
</feature>
<keyword evidence="2" id="KW-0238">DNA-binding</keyword>
<evidence type="ECO:0000256" key="1">
    <source>
        <dbReference type="ARBA" id="ARBA00023015"/>
    </source>
</evidence>
<dbReference type="GO" id="GO:0003700">
    <property type="term" value="F:DNA-binding transcription factor activity"/>
    <property type="evidence" value="ECO:0007669"/>
    <property type="project" value="InterPro"/>
</dbReference>
<comment type="caution">
    <text evidence="6">The sequence shown here is derived from an EMBL/GenBank/DDBJ whole genome shotgun (WGS) entry which is preliminary data.</text>
</comment>
<dbReference type="Pfam" id="PF12833">
    <property type="entry name" value="HTH_18"/>
    <property type="match status" value="1"/>
</dbReference>
<protein>
    <submittedName>
        <fullName evidence="6">AraC family transcriptional regulator</fullName>
    </submittedName>
</protein>
<sequence length="759" mass="85679">MRKKRSSRFLVRLIAFSLLLVTVPVTVMGIFSYYKASDMLQQRVRDSNGQLLLQIESKVEQVLRMTDASAVQYTGLPLVTEALDVSLSPHDFKIVNNLLTGMNQLQAHEWGIHDIKLIDLNHNWMIDAGGLSRFDRLADPWAEYAADPQTSYWIDEGERIRLVKKIPVYAQSPQGLLTIAIPVYEFEKLIGQIRFGGTVLVLDKKGKVLAGGDRSAHGRPFETLPFGRLLSPLAGEQDEGHYTSGTPDGEVEVTYRTSPYNGWTYISVVPIGEMSRLSKQIGLFTVALCGSVALAAFALAYWGLGKMYSPIRRLVQSASGPAAGGQTEGAGAEDEWELIGSRLSGLMSAQSELFQQLQGQSRQLKEFFVLKLLQNEPGPDELKEKLALFEHARTWTSYIVLVLQIDSYDRSRYGDNDRDLIMFAINNMVTDLIPAKTRLLPVVSDRSQITIVGCEAGDEALLKRQTYELALGIQQEVKRYLRVKTSIGISRRHEQLGCARTAFKEAAEALKYRMKLGDEAVLFIEEAEPEPDRRLRFNYPAQLEQAVVDVVKMADRERIGPALAEFGRAVFANDWTHHDYSMSYVRLLTELLRVVQDGGGAEAERLPGPEGRSPFHELLGLRTAAEIEQWLLQAVIEPAIITFEQQRKTRYRSISREVIAMIENECDMELTLESCASRMNYSSSYIAKVFRRETGMSFSDYVMQVRLQTAKRWLAETEMKVAEIADKLKYNSSANFIRYFRKAEGVTPGQYREDCRSRK</sequence>
<evidence type="ECO:0000256" key="3">
    <source>
        <dbReference type="ARBA" id="ARBA00023163"/>
    </source>
</evidence>
<dbReference type="PROSITE" id="PS01124">
    <property type="entry name" value="HTH_ARAC_FAMILY_2"/>
    <property type="match status" value="1"/>
</dbReference>
<keyword evidence="1" id="KW-0805">Transcription regulation</keyword>
<dbReference type="AlphaFoldDB" id="A0A927C451"/>
<dbReference type="InterPro" id="IPR018060">
    <property type="entry name" value="HTH_AraC"/>
</dbReference>
<dbReference type="PANTHER" id="PTHR43280:SF10">
    <property type="entry name" value="REGULATORY PROTEIN POCR"/>
    <property type="match status" value="1"/>
</dbReference>
<dbReference type="Proteomes" id="UP000639396">
    <property type="component" value="Unassembled WGS sequence"/>
</dbReference>
<accession>A0A927C451</accession>
<dbReference type="Pfam" id="PF17853">
    <property type="entry name" value="GGDEF_2"/>
    <property type="match status" value="1"/>
</dbReference>
<keyword evidence="3" id="KW-0804">Transcription</keyword>
<evidence type="ECO:0000259" key="5">
    <source>
        <dbReference type="PROSITE" id="PS01124"/>
    </source>
</evidence>
<dbReference type="EMBL" id="JACXJA010000003">
    <property type="protein sequence ID" value="MBD2860955.1"/>
    <property type="molecule type" value="Genomic_DNA"/>
</dbReference>
<proteinExistence type="predicted"/>
<dbReference type="InterPro" id="IPR041522">
    <property type="entry name" value="CdaR_GGDEF"/>
</dbReference>
<evidence type="ECO:0000313" key="7">
    <source>
        <dbReference type="Proteomes" id="UP000639396"/>
    </source>
</evidence>
<organism evidence="6 7">
    <name type="scientific">Paenibacillus oceani</name>
    <dbReference type="NCBI Taxonomy" id="2772510"/>
    <lineage>
        <taxon>Bacteria</taxon>
        <taxon>Bacillati</taxon>
        <taxon>Bacillota</taxon>
        <taxon>Bacilli</taxon>
        <taxon>Bacillales</taxon>
        <taxon>Paenibacillaceae</taxon>
        <taxon>Paenibacillus</taxon>
    </lineage>
</organism>
<evidence type="ECO:0000256" key="2">
    <source>
        <dbReference type="ARBA" id="ARBA00023125"/>
    </source>
</evidence>